<evidence type="ECO:0000256" key="2">
    <source>
        <dbReference type="ARBA" id="ARBA00006285"/>
    </source>
</evidence>
<comment type="similarity">
    <text evidence="2 7">Belongs to the glycosyl hydrolase 20 family.</text>
</comment>
<keyword evidence="13" id="KW-1185">Reference proteome</keyword>
<evidence type="ECO:0000256" key="4">
    <source>
        <dbReference type="ARBA" id="ARBA00022801"/>
    </source>
</evidence>
<dbReference type="FunFam" id="3.20.20.80:FF:000063">
    <property type="entry name" value="Beta-hexosaminidase"/>
    <property type="match status" value="1"/>
</dbReference>
<dbReference type="Proteomes" id="UP001285354">
    <property type="component" value="Unassembled WGS sequence"/>
</dbReference>
<keyword evidence="4 7" id="KW-0378">Hydrolase</keyword>
<accession>A0AAD9SS95</accession>
<dbReference type="PANTHER" id="PTHR22600:SF26">
    <property type="entry name" value="BETA-N-ACETYLHEXOSAMINIDASE"/>
    <property type="match status" value="1"/>
</dbReference>
<dbReference type="InterPro" id="IPR025705">
    <property type="entry name" value="Beta_hexosaminidase_sua/sub"/>
</dbReference>
<feature type="chain" id="PRO_5042249966" description="Beta-hexosaminidase" evidence="9">
    <location>
        <begin position="24"/>
        <end position="612"/>
    </location>
</feature>
<evidence type="ECO:0000256" key="7">
    <source>
        <dbReference type="PIRNR" id="PIRNR001093"/>
    </source>
</evidence>
<dbReference type="PANTHER" id="PTHR22600">
    <property type="entry name" value="BETA-HEXOSAMINIDASE"/>
    <property type="match status" value="1"/>
</dbReference>
<evidence type="ECO:0000259" key="10">
    <source>
        <dbReference type="Pfam" id="PF00728"/>
    </source>
</evidence>
<feature type="domain" description="Glycoside hydrolase family 20 catalytic" evidence="10">
    <location>
        <begin position="182"/>
        <end position="554"/>
    </location>
</feature>
<evidence type="ECO:0000256" key="3">
    <source>
        <dbReference type="ARBA" id="ARBA00022729"/>
    </source>
</evidence>
<protein>
    <recommendedName>
        <fullName evidence="7">Beta-hexosaminidase</fullName>
        <ecNumber evidence="7">3.2.1.52</ecNumber>
    </recommendedName>
</protein>
<keyword evidence="6 7" id="KW-0326">Glycosidase</keyword>
<dbReference type="GO" id="GO:0016231">
    <property type="term" value="F:beta-N-acetylglucosaminidase activity"/>
    <property type="evidence" value="ECO:0007669"/>
    <property type="project" value="TreeGrafter"/>
</dbReference>
<evidence type="ECO:0000259" key="11">
    <source>
        <dbReference type="Pfam" id="PF14845"/>
    </source>
</evidence>
<dbReference type="Gene3D" id="3.30.379.10">
    <property type="entry name" value="Chitobiase/beta-hexosaminidase domain 2-like"/>
    <property type="match status" value="1"/>
</dbReference>
<keyword evidence="5" id="KW-0325">Glycoprotein</keyword>
<dbReference type="SUPFAM" id="SSF55545">
    <property type="entry name" value="beta-N-acetylhexosaminidase-like domain"/>
    <property type="match status" value="1"/>
</dbReference>
<dbReference type="SUPFAM" id="SSF51445">
    <property type="entry name" value="(Trans)glycosidases"/>
    <property type="match status" value="1"/>
</dbReference>
<name>A0AAD9SS95_9HELO</name>
<dbReference type="PRINTS" id="PR00738">
    <property type="entry name" value="GLHYDRLASE20"/>
</dbReference>
<dbReference type="GO" id="GO:0016020">
    <property type="term" value="C:membrane"/>
    <property type="evidence" value="ECO:0007669"/>
    <property type="project" value="TreeGrafter"/>
</dbReference>
<dbReference type="GO" id="GO:0005975">
    <property type="term" value="P:carbohydrate metabolic process"/>
    <property type="evidence" value="ECO:0007669"/>
    <property type="project" value="InterPro"/>
</dbReference>
<dbReference type="InterPro" id="IPR029019">
    <property type="entry name" value="HEX_eukaryotic_N"/>
</dbReference>
<dbReference type="InterPro" id="IPR029018">
    <property type="entry name" value="Hex-like_dom2"/>
</dbReference>
<proteinExistence type="inferred from homology"/>
<dbReference type="GO" id="GO:0030203">
    <property type="term" value="P:glycosaminoglycan metabolic process"/>
    <property type="evidence" value="ECO:0007669"/>
    <property type="project" value="TreeGrafter"/>
</dbReference>
<feature type="active site" description="Proton donor" evidence="8">
    <location>
        <position position="346"/>
    </location>
</feature>
<dbReference type="EMBL" id="JAUBYV010000012">
    <property type="protein sequence ID" value="KAK2623738.1"/>
    <property type="molecule type" value="Genomic_DNA"/>
</dbReference>
<dbReference type="PIRSF" id="PIRSF001093">
    <property type="entry name" value="B-hxosamndse_ab_euk"/>
    <property type="match status" value="1"/>
</dbReference>
<dbReference type="Pfam" id="PF14845">
    <property type="entry name" value="Glycohydro_20b2"/>
    <property type="match status" value="1"/>
</dbReference>
<feature type="domain" description="Beta-hexosaminidase eukaryotic type N-terminal" evidence="11">
    <location>
        <begin position="28"/>
        <end position="159"/>
    </location>
</feature>
<dbReference type="InterPro" id="IPR017853">
    <property type="entry name" value="GH"/>
</dbReference>
<comment type="caution">
    <text evidence="12">The sequence shown here is derived from an EMBL/GenBank/DDBJ whole genome shotgun (WGS) entry which is preliminary data.</text>
</comment>
<comment type="catalytic activity">
    <reaction evidence="1 7">
        <text>Hydrolysis of terminal non-reducing N-acetyl-D-hexosamine residues in N-acetyl-beta-D-hexosaminides.</text>
        <dbReference type="EC" id="3.2.1.52"/>
    </reaction>
</comment>
<dbReference type="Gene3D" id="3.20.20.80">
    <property type="entry name" value="Glycosidases"/>
    <property type="match status" value="1"/>
</dbReference>
<evidence type="ECO:0000256" key="8">
    <source>
        <dbReference type="PIRSR" id="PIRSR001093-1"/>
    </source>
</evidence>
<evidence type="ECO:0000256" key="6">
    <source>
        <dbReference type="ARBA" id="ARBA00023295"/>
    </source>
</evidence>
<gene>
    <name evidence="12" type="ORF">QTJ16_006919</name>
</gene>
<evidence type="ECO:0000256" key="5">
    <source>
        <dbReference type="ARBA" id="ARBA00023180"/>
    </source>
</evidence>
<sequence>MGFPRVVEVLATITSLAVGVTHAVAVNPLPAPTSITWGTSGPRTFDGQNCELRGSPNQIVSDAWDRAYRAIGLQWVPQAIEAPIGTFAPFPTAAAANKIRRAPTTLTSVTVQIADSSAPLQHGVDETYTLDITDTSSTVNITAQTTWGALHAFTTLQQIVISDAHAGLVVEQPVSIRDGPLYPYRGIMIDTARNFLSVKKIKEQIDGMALSKLNVLHWHLVDTQSWPVQLSAFPAMTLDAYSAREIYTHDDLKDIISYATARGVRVIPELDMPGHAASGWQQIDPAIVACADSWWSNDNWPLHTAVQPNPGQLEILNPNTYAAVAQVYRELSSIFTDHFFHVGGDEIQPNCYNLSTLTTEWFAADPSRTYDDLFQYWIDHALPIFTSSNETANQTANSTRRLVMWEDVAIGSPAAHTVPKDIIMQTWNGGLANIQKLASAGWDVIVSSSDWFYLDCGNGGYVSNDPRYNVQTNPDAETGTANFNYGGGGGSWCAPYKTWQRIYNYDFTANLTAAEAKHVIGVTAPLWSEQADDQVVSTKFWPRAAALAELAWSGNRNAEGNKRTTEFTQRILNFREYLVALGVGAAPLMPKYCLQHPHKCDLYLDQTALYSS</sequence>
<dbReference type="AlphaFoldDB" id="A0AAD9SS95"/>
<dbReference type="InterPro" id="IPR015883">
    <property type="entry name" value="Glyco_hydro_20_cat"/>
</dbReference>
<organism evidence="12 13">
    <name type="scientific">Diplocarpon rosae</name>
    <dbReference type="NCBI Taxonomy" id="946125"/>
    <lineage>
        <taxon>Eukaryota</taxon>
        <taxon>Fungi</taxon>
        <taxon>Dikarya</taxon>
        <taxon>Ascomycota</taxon>
        <taxon>Pezizomycotina</taxon>
        <taxon>Leotiomycetes</taxon>
        <taxon>Helotiales</taxon>
        <taxon>Drepanopezizaceae</taxon>
        <taxon>Diplocarpon</taxon>
    </lineage>
</organism>
<dbReference type="EC" id="3.2.1.52" evidence="7"/>
<evidence type="ECO:0000256" key="9">
    <source>
        <dbReference type="SAM" id="SignalP"/>
    </source>
</evidence>
<evidence type="ECO:0000313" key="12">
    <source>
        <dbReference type="EMBL" id="KAK2623738.1"/>
    </source>
</evidence>
<feature type="signal peptide" evidence="9">
    <location>
        <begin position="1"/>
        <end position="23"/>
    </location>
</feature>
<dbReference type="Pfam" id="PF00728">
    <property type="entry name" value="Glyco_hydro_20"/>
    <property type="match status" value="1"/>
</dbReference>
<reference evidence="12" key="1">
    <citation type="submission" date="2023-06" db="EMBL/GenBank/DDBJ databases">
        <title>Draft genome of Marssonina rosae.</title>
        <authorList>
            <person name="Cheng Q."/>
        </authorList>
    </citation>
    <scope>NUCLEOTIDE SEQUENCE</scope>
    <source>
        <strain evidence="12">R4</strain>
    </source>
</reference>
<evidence type="ECO:0000313" key="13">
    <source>
        <dbReference type="Proteomes" id="UP001285354"/>
    </source>
</evidence>
<evidence type="ECO:0000256" key="1">
    <source>
        <dbReference type="ARBA" id="ARBA00001231"/>
    </source>
</evidence>
<keyword evidence="3 9" id="KW-0732">Signal</keyword>